<dbReference type="SMART" id="SM00382">
    <property type="entry name" value="AAA"/>
    <property type="match status" value="1"/>
</dbReference>
<dbReference type="Proteomes" id="UP001059836">
    <property type="component" value="Chromosome"/>
</dbReference>
<dbReference type="Gene3D" id="3.40.50.300">
    <property type="entry name" value="P-loop containing nucleotide triphosphate hydrolases"/>
    <property type="match status" value="1"/>
</dbReference>
<evidence type="ECO:0000256" key="4">
    <source>
        <dbReference type="ARBA" id="ARBA00022840"/>
    </source>
</evidence>
<dbReference type="InterPro" id="IPR017871">
    <property type="entry name" value="ABC_transporter-like_CS"/>
</dbReference>
<evidence type="ECO:0000256" key="3">
    <source>
        <dbReference type="ARBA" id="ARBA00022741"/>
    </source>
</evidence>
<gene>
    <name evidence="6" type="ORF">GII31_18735</name>
</gene>
<evidence type="ECO:0000256" key="2">
    <source>
        <dbReference type="ARBA" id="ARBA00022448"/>
    </source>
</evidence>
<dbReference type="Pfam" id="PF00005">
    <property type="entry name" value="ABC_tran"/>
    <property type="match status" value="1"/>
</dbReference>
<sequence>MIVCTGIEKHFPGGRGVVSCDFAAADGEVTYLVGPNGSGKTTLLRMIAGSLRPDAGTVTVNGLNLRWRADAKRHLGVNLDAFAVDRSLTAWTHILWQARAAGLGTADARAALDRVGLYEVRGKRLTTFSYGMLQRVGLASALLGDPRTVVLDEPLNGLDAEGIIWMRELLAEETARGTCFLVASHIFGEVEATASRVIVLGGGQILFDGPVAELLALGEGPRRFESAYTALTSEFVSYSGKGRWPGVGTA</sequence>
<dbReference type="SUPFAM" id="SSF52540">
    <property type="entry name" value="P-loop containing nucleoside triphosphate hydrolases"/>
    <property type="match status" value="1"/>
</dbReference>
<reference evidence="6" key="1">
    <citation type="journal article" date="2021" name="Nat. Microbiol.">
        <title>Cocultivation of an ultrasmall environmental parasitic bacterium with lytic ability against bacteria associated with wastewater foams.</title>
        <authorList>
            <person name="Batinovic S."/>
            <person name="Rose J.J.A."/>
            <person name="Ratcliffe J."/>
            <person name="Seviour R.J."/>
            <person name="Petrovski S."/>
        </authorList>
    </citation>
    <scope>NUCLEOTIDE SEQUENCE</scope>
    <source>
        <strain evidence="6">CON9</strain>
    </source>
</reference>
<feature type="domain" description="ABC transporter" evidence="5">
    <location>
        <begin position="2"/>
        <end position="227"/>
    </location>
</feature>
<dbReference type="EMBL" id="CP045809">
    <property type="protein sequence ID" value="QHN36629.1"/>
    <property type="molecule type" value="Genomic_DNA"/>
</dbReference>
<keyword evidence="3" id="KW-0547">Nucleotide-binding</keyword>
<keyword evidence="4 6" id="KW-0067">ATP-binding</keyword>
<keyword evidence="2" id="KW-0813">Transport</keyword>
<evidence type="ECO:0000313" key="6">
    <source>
        <dbReference type="EMBL" id="QHN36629.1"/>
    </source>
</evidence>
<name>A0ABX6IMN5_9ACTN</name>
<accession>A0ABX6IMN5</accession>
<dbReference type="InterPro" id="IPR003593">
    <property type="entry name" value="AAA+_ATPase"/>
</dbReference>
<dbReference type="GO" id="GO:0005524">
    <property type="term" value="F:ATP binding"/>
    <property type="evidence" value="ECO:0007669"/>
    <property type="project" value="UniProtKB-KW"/>
</dbReference>
<dbReference type="PANTHER" id="PTHR43335">
    <property type="entry name" value="ABC TRANSPORTER, ATP-BINDING PROTEIN"/>
    <property type="match status" value="1"/>
</dbReference>
<evidence type="ECO:0000256" key="1">
    <source>
        <dbReference type="ARBA" id="ARBA00005417"/>
    </source>
</evidence>
<dbReference type="InterPro" id="IPR003439">
    <property type="entry name" value="ABC_transporter-like_ATP-bd"/>
</dbReference>
<dbReference type="RefSeq" id="WP_213244896.1">
    <property type="nucleotide sequence ID" value="NZ_CP045806.1"/>
</dbReference>
<evidence type="ECO:0000259" key="5">
    <source>
        <dbReference type="PROSITE" id="PS50893"/>
    </source>
</evidence>
<protein>
    <submittedName>
        <fullName evidence="6">ATP-binding cassette domain-containing protein</fullName>
    </submittedName>
</protein>
<keyword evidence="7" id="KW-1185">Reference proteome</keyword>
<proteinExistence type="inferred from homology"/>
<dbReference type="PROSITE" id="PS50893">
    <property type="entry name" value="ABC_TRANSPORTER_2"/>
    <property type="match status" value="1"/>
</dbReference>
<dbReference type="InterPro" id="IPR027417">
    <property type="entry name" value="P-loop_NTPase"/>
</dbReference>
<evidence type="ECO:0000313" key="7">
    <source>
        <dbReference type="Proteomes" id="UP001059836"/>
    </source>
</evidence>
<organism evidence="6 7">
    <name type="scientific">Gordonia pseudamarae</name>
    <dbReference type="NCBI Taxonomy" id="2831662"/>
    <lineage>
        <taxon>Bacteria</taxon>
        <taxon>Bacillati</taxon>
        <taxon>Actinomycetota</taxon>
        <taxon>Actinomycetes</taxon>
        <taxon>Mycobacteriales</taxon>
        <taxon>Gordoniaceae</taxon>
        <taxon>Gordonia</taxon>
    </lineage>
</organism>
<dbReference type="PANTHER" id="PTHR43335:SF2">
    <property type="entry name" value="ABC TRANSPORTER, ATP-BINDING PROTEIN"/>
    <property type="match status" value="1"/>
</dbReference>
<comment type="similarity">
    <text evidence="1">Belongs to the ABC transporter superfamily.</text>
</comment>
<dbReference type="PROSITE" id="PS00211">
    <property type="entry name" value="ABC_TRANSPORTER_1"/>
    <property type="match status" value="1"/>
</dbReference>